<proteinExistence type="predicted"/>
<dbReference type="Gene3D" id="3.40.630.30">
    <property type="match status" value="2"/>
</dbReference>
<dbReference type="AlphaFoldDB" id="A0A395W9R0"/>
<evidence type="ECO:0000313" key="3">
    <source>
        <dbReference type="Proteomes" id="UP000265489"/>
    </source>
</evidence>
<comment type="caution">
    <text evidence="2">The sequence shown here is derived from an EMBL/GenBank/DDBJ whole genome shotgun (WGS) entry which is preliminary data.</text>
</comment>
<evidence type="ECO:0000313" key="2">
    <source>
        <dbReference type="EMBL" id="RGU91905.1"/>
    </source>
</evidence>
<dbReference type="InterPro" id="IPR016181">
    <property type="entry name" value="Acyl_CoA_acyltransferase"/>
</dbReference>
<dbReference type="SUPFAM" id="SSF55729">
    <property type="entry name" value="Acyl-CoA N-acyltransferases (Nat)"/>
    <property type="match status" value="1"/>
</dbReference>
<accession>A0A395W9R0</accession>
<dbReference type="GeneID" id="66580404"/>
<dbReference type="InterPro" id="IPR041380">
    <property type="entry name" value="Acetyltransf_17"/>
</dbReference>
<organism evidence="2 3">
    <name type="scientific">Holdemanella biformis</name>
    <dbReference type="NCBI Taxonomy" id="1735"/>
    <lineage>
        <taxon>Bacteria</taxon>
        <taxon>Bacillati</taxon>
        <taxon>Bacillota</taxon>
        <taxon>Erysipelotrichia</taxon>
        <taxon>Erysipelotrichales</taxon>
        <taxon>Erysipelotrichaceae</taxon>
        <taxon>Holdemanella</taxon>
    </lineage>
</organism>
<feature type="domain" description="Eis-like acetyltransferase" evidence="1">
    <location>
        <begin position="186"/>
        <end position="256"/>
    </location>
</feature>
<evidence type="ECO:0000259" key="1">
    <source>
        <dbReference type="Pfam" id="PF17668"/>
    </source>
</evidence>
<dbReference type="GO" id="GO:0016740">
    <property type="term" value="F:transferase activity"/>
    <property type="evidence" value="ECO:0007669"/>
    <property type="project" value="UniProtKB-KW"/>
</dbReference>
<gene>
    <name evidence="2" type="ORF">DWW32_05765</name>
</gene>
<protein>
    <submittedName>
        <fullName evidence="2">GNAT family N-acetyltransferase</fullName>
    </submittedName>
</protein>
<dbReference type="EMBL" id="QRYQ01000008">
    <property type="protein sequence ID" value="RGU91905.1"/>
    <property type="molecule type" value="Genomic_DNA"/>
</dbReference>
<sequence length="301" mass="35571">MICHNSVGYDAQIKDLLIKSAFNMNENEVDVWMKYQYNPQHMFCFWQDDKITSCLQVTKRTMMFLDRQIRVSVIGMAATLPDYRQRKQFSYLLDAAISQATYNDLLTITYTNMPKLFEAKSFQHISNTKEYWIGAPLCRSGNPFHIKQKAENLYPLYFQFMLYFDGSILLNENEFDQLIQYHQNLGKSIVTITNEDKQPKGFAIYSTKDKQAHVETLIYFDSQAIQDLLSYISINNEVTSILISESERFDKLFPFHFPRMDKKLMVRLNNYKLFDKFSNTNVRNAKAAYELLEKPTWNHFQ</sequence>
<dbReference type="Pfam" id="PF17668">
    <property type="entry name" value="Acetyltransf_17"/>
    <property type="match status" value="1"/>
</dbReference>
<dbReference type="Proteomes" id="UP000265489">
    <property type="component" value="Unassembled WGS sequence"/>
</dbReference>
<dbReference type="RefSeq" id="WP_118325090.1">
    <property type="nucleotide sequence ID" value="NZ_CATXNH010000021.1"/>
</dbReference>
<reference evidence="2 3" key="1">
    <citation type="submission" date="2018-08" db="EMBL/GenBank/DDBJ databases">
        <title>A genome reference for cultivated species of the human gut microbiota.</title>
        <authorList>
            <person name="Zou Y."/>
            <person name="Xue W."/>
            <person name="Luo G."/>
        </authorList>
    </citation>
    <scope>NUCLEOTIDE SEQUENCE [LARGE SCALE GENOMIC DNA]</scope>
    <source>
        <strain evidence="2 3">AF15-20</strain>
    </source>
</reference>
<dbReference type="Pfam" id="PF13527">
    <property type="entry name" value="Acetyltransf_9"/>
    <property type="match status" value="1"/>
</dbReference>
<keyword evidence="2" id="KW-0808">Transferase</keyword>
<name>A0A395W9R0_9FIRM</name>